<keyword evidence="2" id="KW-0808">Transferase</keyword>
<dbReference type="AlphaFoldDB" id="A0A6G1H5D0"/>
<accession>A0A6G1H5D0</accession>
<dbReference type="Pfam" id="PF01501">
    <property type="entry name" value="Glyco_transf_8"/>
    <property type="match status" value="1"/>
</dbReference>
<evidence type="ECO:0000313" key="3">
    <source>
        <dbReference type="Proteomes" id="UP000800041"/>
    </source>
</evidence>
<gene>
    <name evidence="2" type="ORF">K402DRAFT_328776</name>
</gene>
<reference evidence="2" key="1">
    <citation type="journal article" date="2020" name="Stud. Mycol.">
        <title>101 Dothideomycetes genomes: a test case for predicting lifestyles and emergence of pathogens.</title>
        <authorList>
            <person name="Haridas S."/>
            <person name="Albert R."/>
            <person name="Binder M."/>
            <person name="Bloem J."/>
            <person name="Labutti K."/>
            <person name="Salamov A."/>
            <person name="Andreopoulos B."/>
            <person name="Baker S."/>
            <person name="Barry K."/>
            <person name="Bills G."/>
            <person name="Bluhm B."/>
            <person name="Cannon C."/>
            <person name="Castanera R."/>
            <person name="Culley D."/>
            <person name="Daum C."/>
            <person name="Ezra D."/>
            <person name="Gonzalez J."/>
            <person name="Henrissat B."/>
            <person name="Kuo A."/>
            <person name="Liang C."/>
            <person name="Lipzen A."/>
            <person name="Lutzoni F."/>
            <person name="Magnuson J."/>
            <person name="Mondo S."/>
            <person name="Nolan M."/>
            <person name="Ohm R."/>
            <person name="Pangilinan J."/>
            <person name="Park H.-J."/>
            <person name="Ramirez L."/>
            <person name="Alfaro M."/>
            <person name="Sun H."/>
            <person name="Tritt A."/>
            <person name="Yoshinaga Y."/>
            <person name="Zwiers L.-H."/>
            <person name="Turgeon B."/>
            <person name="Goodwin S."/>
            <person name="Spatafora J."/>
            <person name="Crous P."/>
            <person name="Grigoriev I."/>
        </authorList>
    </citation>
    <scope>NUCLEOTIDE SEQUENCE</scope>
    <source>
        <strain evidence="2">CBS 113979</strain>
    </source>
</reference>
<evidence type="ECO:0000256" key="1">
    <source>
        <dbReference type="SAM" id="MobiDB-lite"/>
    </source>
</evidence>
<dbReference type="PANTHER" id="PTHR11183">
    <property type="entry name" value="GLYCOGENIN SUBFAMILY MEMBER"/>
    <property type="match status" value="1"/>
</dbReference>
<dbReference type="SUPFAM" id="SSF53448">
    <property type="entry name" value="Nucleotide-diphospho-sugar transferases"/>
    <property type="match status" value="1"/>
</dbReference>
<dbReference type="Proteomes" id="UP000800041">
    <property type="component" value="Unassembled WGS sequence"/>
</dbReference>
<proteinExistence type="predicted"/>
<dbReference type="EMBL" id="ML977149">
    <property type="protein sequence ID" value="KAF1988274.1"/>
    <property type="molecule type" value="Genomic_DNA"/>
</dbReference>
<feature type="compositionally biased region" description="Basic and acidic residues" evidence="1">
    <location>
        <begin position="1"/>
        <end position="10"/>
    </location>
</feature>
<dbReference type="OrthoDB" id="3899915at2759"/>
<evidence type="ECO:0000313" key="2">
    <source>
        <dbReference type="EMBL" id="KAF1988274.1"/>
    </source>
</evidence>
<dbReference type="InterPro" id="IPR002495">
    <property type="entry name" value="Glyco_trans_8"/>
</dbReference>
<protein>
    <submittedName>
        <fullName evidence="2">Glycosyltransferase family 8 protein</fullName>
    </submittedName>
</protein>
<dbReference type="InterPro" id="IPR029044">
    <property type="entry name" value="Nucleotide-diphossugar_trans"/>
</dbReference>
<organism evidence="2 3">
    <name type="scientific">Aulographum hederae CBS 113979</name>
    <dbReference type="NCBI Taxonomy" id="1176131"/>
    <lineage>
        <taxon>Eukaryota</taxon>
        <taxon>Fungi</taxon>
        <taxon>Dikarya</taxon>
        <taxon>Ascomycota</taxon>
        <taxon>Pezizomycotina</taxon>
        <taxon>Dothideomycetes</taxon>
        <taxon>Pleosporomycetidae</taxon>
        <taxon>Aulographales</taxon>
        <taxon>Aulographaceae</taxon>
    </lineage>
</organism>
<dbReference type="GO" id="GO:0016757">
    <property type="term" value="F:glycosyltransferase activity"/>
    <property type="evidence" value="ECO:0007669"/>
    <property type="project" value="InterPro"/>
</dbReference>
<feature type="compositionally biased region" description="Low complexity" evidence="1">
    <location>
        <begin position="19"/>
        <end position="57"/>
    </location>
</feature>
<feature type="region of interest" description="Disordered" evidence="1">
    <location>
        <begin position="1"/>
        <end position="63"/>
    </location>
</feature>
<keyword evidence="3" id="KW-1185">Reference proteome</keyword>
<dbReference type="InterPro" id="IPR050587">
    <property type="entry name" value="GNT1/Glycosyltrans_8"/>
</dbReference>
<sequence length="339" mass="38767">METAPEKGTESSEEQSVKPATDSADSSSPAEGSKSTTPSDDSSTTTSEDDASPSPSSELVEQPKKHAKFAITSSVFTSNYAHMALMLGYSIAKHNDLAALNAELVLLCLEDDAGINGITRENRTRLEKAGWKIRIAEELEFPGVNQTQIRKHHRHNLNKLHLFSWTEYDKIVFMDADTVCKGSIQELLQMPGEFAASNDVWHDIPVDTRFNSGVMVFKPKTEIFDDMITKVSDPHYHKPNDADQAFLQVYWKYRFYTLPFKFNFNLIMFEHWNKTWKMLWDEAIIIHFTIRKPRVKDHCHKGSEPGKGCSEWEPLEWYAGYWKEMLHDLGFEDELPLLG</sequence>
<name>A0A6G1H5D0_9PEZI</name>
<dbReference type="Gene3D" id="3.90.550.10">
    <property type="entry name" value="Spore Coat Polysaccharide Biosynthesis Protein SpsA, Chain A"/>
    <property type="match status" value="1"/>
</dbReference>